<dbReference type="AlphaFoldDB" id="A0A021VNH7"/>
<dbReference type="Gene3D" id="2.60.120.330">
    <property type="entry name" value="B-lactam Antibiotic, Isopenicillin N Synthase, Chain"/>
    <property type="match status" value="1"/>
</dbReference>
<keyword evidence="3" id="KW-0479">Metal-binding</keyword>
<sequence>MTLHSVLPAALPAHLPAHLPPHLPAHQSAALPDDLTDPAPPHPADDAPALPVLDLRQADDPETAESFRTALREATHGHGFFYLVGHGADAALVDRVVATARAFFALPEEAKLAIENTRSPHFRGYTRVGGERTQGKVDWREQIDVGPERPVLPSGPTQPAWGVLQGPNLWPEELPALRDVVDEWTTLMGAVADRLLREWALSLGQAPDVFDPAFGDAPAWLTKVVRYPGRVEGGTDQGVGWHNDFGVLTLLLVEPGRRGLQVEYQGEALDAPPLDGALIVNIGEMLEWATDGYLKATRHRVLAPEPGTDRISVPYFHNPSLDAVFPRLTLPADLAARAPGVARDADDEEILDEYGYNALKSRVRAHPNVVEAHHPHLAAGVVRA</sequence>
<name>A0A021VNH7_9CELL</name>
<protein>
    <submittedName>
        <fullName evidence="6">Oxidoreductase</fullName>
    </submittedName>
</protein>
<proteinExistence type="inferred from homology"/>
<dbReference type="OrthoDB" id="21825at2"/>
<dbReference type="GO" id="GO:0046872">
    <property type="term" value="F:metal ion binding"/>
    <property type="evidence" value="ECO:0007669"/>
    <property type="project" value="UniProtKB-KW"/>
</dbReference>
<dbReference type="Proteomes" id="UP000019753">
    <property type="component" value="Unassembled WGS sequence"/>
</dbReference>
<evidence type="ECO:0000313" key="6">
    <source>
        <dbReference type="EMBL" id="EYR62658.1"/>
    </source>
</evidence>
<dbReference type="InterPro" id="IPR026992">
    <property type="entry name" value="DIOX_N"/>
</dbReference>
<dbReference type="PANTHER" id="PTHR47990">
    <property type="entry name" value="2-OXOGLUTARATE (2OG) AND FE(II)-DEPENDENT OXYGENASE SUPERFAMILY PROTEIN-RELATED"/>
    <property type="match status" value="1"/>
</dbReference>
<keyword evidence="3" id="KW-0408">Iron</keyword>
<dbReference type="RefSeq" id="WP_081802664.1">
    <property type="nucleotide sequence ID" value="NZ_AXCW01000194.1"/>
</dbReference>
<dbReference type="SUPFAM" id="SSF51197">
    <property type="entry name" value="Clavaminate synthase-like"/>
    <property type="match status" value="1"/>
</dbReference>
<evidence type="ECO:0000256" key="4">
    <source>
        <dbReference type="SAM" id="MobiDB-lite"/>
    </source>
</evidence>
<dbReference type="InterPro" id="IPR044861">
    <property type="entry name" value="IPNS-like_FE2OG_OXY"/>
</dbReference>
<evidence type="ECO:0000259" key="5">
    <source>
        <dbReference type="PROSITE" id="PS51471"/>
    </source>
</evidence>
<comment type="pathway">
    <text evidence="1">Antibiotic biosynthesis.</text>
</comment>
<organism evidence="6 7">
    <name type="scientific">Actinotalea ferrariae CF5-4</name>
    <dbReference type="NCBI Taxonomy" id="948458"/>
    <lineage>
        <taxon>Bacteria</taxon>
        <taxon>Bacillati</taxon>
        <taxon>Actinomycetota</taxon>
        <taxon>Actinomycetes</taxon>
        <taxon>Micrococcales</taxon>
        <taxon>Cellulomonadaceae</taxon>
        <taxon>Actinotalea</taxon>
    </lineage>
</organism>
<reference evidence="6 7" key="1">
    <citation type="submission" date="2014-01" db="EMBL/GenBank/DDBJ databases">
        <title>Actinotalea ferrariae CF5-4.</title>
        <authorList>
            <person name="Chen F."/>
            <person name="Li Y."/>
            <person name="Wang G."/>
        </authorList>
    </citation>
    <scope>NUCLEOTIDE SEQUENCE [LARGE SCALE GENOMIC DNA]</scope>
    <source>
        <strain evidence="6 7">CF5-4</strain>
    </source>
</reference>
<feature type="domain" description="Fe2OG dioxygenase" evidence="5">
    <location>
        <begin position="209"/>
        <end position="319"/>
    </location>
</feature>
<dbReference type="InterPro" id="IPR027443">
    <property type="entry name" value="IPNS-like_sf"/>
</dbReference>
<dbReference type="InterPro" id="IPR005123">
    <property type="entry name" value="Oxoglu/Fe-dep_dioxygenase_dom"/>
</dbReference>
<dbReference type="GO" id="GO:0016491">
    <property type="term" value="F:oxidoreductase activity"/>
    <property type="evidence" value="ECO:0007669"/>
    <property type="project" value="UniProtKB-KW"/>
</dbReference>
<dbReference type="InterPro" id="IPR050231">
    <property type="entry name" value="Iron_ascorbate_oxido_reductase"/>
</dbReference>
<comment type="caution">
    <text evidence="6">The sequence shown here is derived from an EMBL/GenBank/DDBJ whole genome shotgun (WGS) entry which is preliminary data.</text>
</comment>
<dbReference type="EMBL" id="AXCW01000194">
    <property type="protein sequence ID" value="EYR62658.1"/>
    <property type="molecule type" value="Genomic_DNA"/>
</dbReference>
<dbReference type="Pfam" id="PF14226">
    <property type="entry name" value="DIOX_N"/>
    <property type="match status" value="1"/>
</dbReference>
<evidence type="ECO:0000256" key="1">
    <source>
        <dbReference type="ARBA" id="ARBA00004792"/>
    </source>
</evidence>
<feature type="region of interest" description="Disordered" evidence="4">
    <location>
        <begin position="18"/>
        <end position="49"/>
    </location>
</feature>
<keyword evidence="7" id="KW-1185">Reference proteome</keyword>
<comment type="similarity">
    <text evidence="3">Belongs to the iron/ascorbate-dependent oxidoreductase family.</text>
</comment>
<dbReference type="GO" id="GO:0017000">
    <property type="term" value="P:antibiotic biosynthetic process"/>
    <property type="evidence" value="ECO:0007669"/>
    <property type="project" value="UniProtKB-KW"/>
</dbReference>
<accession>A0A021VNH7</accession>
<evidence type="ECO:0000313" key="7">
    <source>
        <dbReference type="Proteomes" id="UP000019753"/>
    </source>
</evidence>
<gene>
    <name evidence="6" type="ORF">N866_06415</name>
</gene>
<feature type="compositionally biased region" description="Low complexity" evidence="4">
    <location>
        <begin position="24"/>
        <end position="33"/>
    </location>
</feature>
<evidence type="ECO:0000256" key="3">
    <source>
        <dbReference type="RuleBase" id="RU003682"/>
    </source>
</evidence>
<keyword evidence="3" id="KW-0560">Oxidoreductase</keyword>
<dbReference type="PROSITE" id="PS51471">
    <property type="entry name" value="FE2OG_OXY"/>
    <property type="match status" value="1"/>
</dbReference>
<evidence type="ECO:0000256" key="2">
    <source>
        <dbReference type="ARBA" id="ARBA00023194"/>
    </source>
</evidence>
<keyword evidence="2" id="KW-0045">Antibiotic biosynthesis</keyword>
<dbReference type="PRINTS" id="PR00682">
    <property type="entry name" value="IPNSYNTHASE"/>
</dbReference>
<dbReference type="Pfam" id="PF03171">
    <property type="entry name" value="2OG-FeII_Oxy"/>
    <property type="match status" value="1"/>
</dbReference>